<accession>A0ACA9N217</accession>
<keyword evidence="2" id="KW-1185">Reference proteome</keyword>
<dbReference type="Proteomes" id="UP000789366">
    <property type="component" value="Unassembled WGS sequence"/>
</dbReference>
<evidence type="ECO:0000313" key="1">
    <source>
        <dbReference type="EMBL" id="CAG8628826.1"/>
    </source>
</evidence>
<dbReference type="EMBL" id="CAJVPW010011769">
    <property type="protein sequence ID" value="CAG8628826.1"/>
    <property type="molecule type" value="Genomic_DNA"/>
</dbReference>
<sequence length="101" mass="11149">VSATFIKVTTLDFDGMPATGIKVVVTGFTTQVVKNIEGNITLEFYIEERIGKREPSDFWLEIPQRGCATLSRMGATTTRRSQNLQAALKANPVLITTEQTD</sequence>
<comment type="caution">
    <text evidence="1">The sequence shown here is derived from an EMBL/GenBank/DDBJ whole genome shotgun (WGS) entry which is preliminary data.</text>
</comment>
<evidence type="ECO:0000313" key="2">
    <source>
        <dbReference type="Proteomes" id="UP000789366"/>
    </source>
</evidence>
<reference evidence="1" key="1">
    <citation type="submission" date="2021-06" db="EMBL/GenBank/DDBJ databases">
        <authorList>
            <person name="Kallberg Y."/>
            <person name="Tangrot J."/>
            <person name="Rosling A."/>
        </authorList>
    </citation>
    <scope>NUCLEOTIDE SEQUENCE</scope>
    <source>
        <strain evidence="1">28 12/20/2015</strain>
    </source>
</reference>
<gene>
    <name evidence="1" type="ORF">SPELUC_LOCUS8146</name>
</gene>
<protein>
    <submittedName>
        <fullName evidence="1">3274_t:CDS:1</fullName>
    </submittedName>
</protein>
<organism evidence="1 2">
    <name type="scientific">Cetraspora pellucida</name>
    <dbReference type="NCBI Taxonomy" id="1433469"/>
    <lineage>
        <taxon>Eukaryota</taxon>
        <taxon>Fungi</taxon>
        <taxon>Fungi incertae sedis</taxon>
        <taxon>Mucoromycota</taxon>
        <taxon>Glomeromycotina</taxon>
        <taxon>Glomeromycetes</taxon>
        <taxon>Diversisporales</taxon>
        <taxon>Gigasporaceae</taxon>
        <taxon>Cetraspora</taxon>
    </lineage>
</organism>
<name>A0ACA9N217_9GLOM</name>
<proteinExistence type="predicted"/>
<feature type="non-terminal residue" evidence="1">
    <location>
        <position position="1"/>
    </location>
</feature>